<sequence>MSHINTDLTEEDAADLQFPKDKQLSNKPESTFPSTLCGACSEVLEVPYIVCVPCNVSVCKLCFVNGAEFSSHKNYHSYRVFNHNFILFENSNWTAQEELTLLDSLLEVGNWDLVAKQLPNKSVEEIKEHYNKFYLERQGSCMLPTLPQHEAIDNRPLIPYKFRLNDVSEPPRNSPFSISFYSLAGYNAARSEFELDYDSNAEDLIVNLKLETDSPINTVMQELQCAIIRSYNRRLGERMKRRRIIRDHGLILVRKTVASLLRYESTITRPVYERICRFMQFYKGIQFDYLMEGLHRAGELKAQISKLCEFRRKGIISLNGAHLYMNLKQDRDEAIKDVKEFQNNVQLKWKLLNTATSQAITIPCKRRGSYTPLDIVGLPGYEKLLPKEQELCSKIRLVPLTYLELKNILIAENNKFGFLKLQCARRLLKIDVNKTRKLYDFLIEEGYINKPVH</sequence>
<dbReference type="InterPro" id="IPR036388">
    <property type="entry name" value="WH-like_DNA-bd_sf"/>
</dbReference>
<dbReference type="InterPro" id="IPR009057">
    <property type="entry name" value="Homeodomain-like_sf"/>
</dbReference>
<dbReference type="PROSITE" id="PS50090">
    <property type="entry name" value="MYB_LIKE"/>
    <property type="match status" value="1"/>
</dbReference>
<evidence type="ECO:0000259" key="8">
    <source>
        <dbReference type="PROSITE" id="PS51293"/>
    </source>
</evidence>
<dbReference type="GeneID" id="108737751"/>
<dbReference type="GO" id="GO:0140672">
    <property type="term" value="C:ATAC complex"/>
    <property type="evidence" value="ECO:0007669"/>
    <property type="project" value="UniProtKB-ARBA"/>
</dbReference>
<dbReference type="Pfam" id="PF00249">
    <property type="entry name" value="Myb_DNA-binding"/>
    <property type="match status" value="1"/>
</dbReference>
<dbReference type="Proteomes" id="UP000192223">
    <property type="component" value="Unplaced"/>
</dbReference>
<keyword evidence="9" id="KW-1185">Reference proteome</keyword>
<dbReference type="GO" id="GO:0008270">
    <property type="term" value="F:zinc ion binding"/>
    <property type="evidence" value="ECO:0007669"/>
    <property type="project" value="UniProtKB-KW"/>
</dbReference>
<dbReference type="OrthoDB" id="270417at2759"/>
<keyword evidence="5" id="KW-0539">Nucleus</keyword>
<feature type="domain" description="SWIRM" evidence="7">
    <location>
        <begin position="364"/>
        <end position="453"/>
    </location>
</feature>
<dbReference type="GO" id="GO:0003682">
    <property type="term" value="F:chromatin binding"/>
    <property type="evidence" value="ECO:0007669"/>
    <property type="project" value="TreeGrafter"/>
</dbReference>
<accession>A0A1W4WR03</accession>
<evidence type="ECO:0000259" key="7">
    <source>
        <dbReference type="PROSITE" id="PS50934"/>
    </source>
</evidence>
<keyword evidence="4" id="KW-0862">Zinc</keyword>
<dbReference type="PROSITE" id="PS51293">
    <property type="entry name" value="SANT"/>
    <property type="match status" value="1"/>
</dbReference>
<dbReference type="AlphaFoldDB" id="A0A1W4WR03"/>
<dbReference type="InterPro" id="IPR055141">
    <property type="entry name" value="TADA2A_B-like_dom"/>
</dbReference>
<dbReference type="RefSeq" id="XP_018326346.1">
    <property type="nucleotide sequence ID" value="XM_018470844.2"/>
</dbReference>
<keyword evidence="3" id="KW-0863">Zinc-finger</keyword>
<dbReference type="InterPro" id="IPR017884">
    <property type="entry name" value="SANT_dom"/>
</dbReference>
<dbReference type="InterPro" id="IPR007526">
    <property type="entry name" value="SWIRM"/>
</dbReference>
<dbReference type="InterPro" id="IPR001005">
    <property type="entry name" value="SANT/Myb"/>
</dbReference>
<proteinExistence type="predicted"/>
<dbReference type="GO" id="GO:0005634">
    <property type="term" value="C:nucleus"/>
    <property type="evidence" value="ECO:0007669"/>
    <property type="project" value="UniProtKB-SubCell"/>
</dbReference>
<dbReference type="FunCoup" id="A0A1W4WR03">
    <property type="interactions" value="549"/>
</dbReference>
<dbReference type="FunFam" id="1.10.10.10:FF:000087">
    <property type="entry name" value="Transcriptional adapter 2"/>
    <property type="match status" value="1"/>
</dbReference>
<dbReference type="Pfam" id="PF04433">
    <property type="entry name" value="SWIRM"/>
    <property type="match status" value="1"/>
</dbReference>
<dbReference type="PANTHER" id="PTHR12374:SF20">
    <property type="entry name" value="TRANSCRIPTIONAL ADAPTER 2-ALPHA"/>
    <property type="match status" value="1"/>
</dbReference>
<dbReference type="PANTHER" id="PTHR12374">
    <property type="entry name" value="TRANSCRIPTIONAL ADAPTOR 2 ADA2 -RELATED"/>
    <property type="match status" value="1"/>
</dbReference>
<feature type="domain" description="SANT" evidence="8">
    <location>
        <begin position="89"/>
        <end position="138"/>
    </location>
</feature>
<dbReference type="STRING" id="224129.A0A1W4WR03"/>
<evidence type="ECO:0000313" key="9">
    <source>
        <dbReference type="Proteomes" id="UP000192223"/>
    </source>
</evidence>
<dbReference type="Pfam" id="PF22941">
    <property type="entry name" value="TADA2A-like_3rd"/>
    <property type="match status" value="1"/>
</dbReference>
<evidence type="ECO:0000259" key="6">
    <source>
        <dbReference type="PROSITE" id="PS50090"/>
    </source>
</evidence>
<evidence type="ECO:0000256" key="3">
    <source>
        <dbReference type="ARBA" id="ARBA00022771"/>
    </source>
</evidence>
<dbReference type="Pfam" id="PF25299">
    <property type="entry name" value="ZZ_ADA2"/>
    <property type="match status" value="1"/>
</dbReference>
<evidence type="ECO:0000256" key="1">
    <source>
        <dbReference type="ARBA" id="ARBA00004123"/>
    </source>
</evidence>
<comment type="subcellular location">
    <subcellularLocation>
        <location evidence="1">Nucleus</location>
    </subcellularLocation>
</comment>
<dbReference type="GO" id="GO:0006338">
    <property type="term" value="P:chromatin remodeling"/>
    <property type="evidence" value="ECO:0007669"/>
    <property type="project" value="TreeGrafter"/>
</dbReference>
<dbReference type="InterPro" id="IPR013087">
    <property type="entry name" value="Znf_C2H2_type"/>
</dbReference>
<keyword evidence="2" id="KW-0479">Metal-binding</keyword>
<reference evidence="10" key="1">
    <citation type="submission" date="2025-08" db="UniProtKB">
        <authorList>
            <consortium name="RefSeq"/>
        </authorList>
    </citation>
    <scope>IDENTIFICATION</scope>
    <source>
        <tissue evidence="10">Entire body</tissue>
    </source>
</reference>
<protein>
    <submittedName>
        <fullName evidence="10">Transcriptional adapter 2-alpha isoform X1</fullName>
    </submittedName>
</protein>
<dbReference type="PROSITE" id="PS00028">
    <property type="entry name" value="ZINC_FINGER_C2H2_1"/>
    <property type="match status" value="1"/>
</dbReference>
<dbReference type="InParanoid" id="A0A1W4WR03"/>
<dbReference type="Gene3D" id="1.10.10.60">
    <property type="entry name" value="Homeodomain-like"/>
    <property type="match status" value="1"/>
</dbReference>
<dbReference type="GO" id="GO:0003713">
    <property type="term" value="F:transcription coactivator activity"/>
    <property type="evidence" value="ECO:0007669"/>
    <property type="project" value="TreeGrafter"/>
</dbReference>
<dbReference type="PROSITE" id="PS50934">
    <property type="entry name" value="SWIRM"/>
    <property type="match status" value="1"/>
</dbReference>
<dbReference type="CDD" id="cd00167">
    <property type="entry name" value="SANT"/>
    <property type="match status" value="1"/>
</dbReference>
<dbReference type="KEGG" id="apln:108737751"/>
<organism evidence="9 10">
    <name type="scientific">Agrilus planipennis</name>
    <name type="common">Emerald ash borer</name>
    <name type="synonym">Agrilus marcopoli</name>
    <dbReference type="NCBI Taxonomy" id="224129"/>
    <lineage>
        <taxon>Eukaryota</taxon>
        <taxon>Metazoa</taxon>
        <taxon>Ecdysozoa</taxon>
        <taxon>Arthropoda</taxon>
        <taxon>Hexapoda</taxon>
        <taxon>Insecta</taxon>
        <taxon>Pterygota</taxon>
        <taxon>Neoptera</taxon>
        <taxon>Endopterygota</taxon>
        <taxon>Coleoptera</taxon>
        <taxon>Polyphaga</taxon>
        <taxon>Elateriformia</taxon>
        <taxon>Buprestoidea</taxon>
        <taxon>Buprestidae</taxon>
        <taxon>Agrilinae</taxon>
        <taxon>Agrilus</taxon>
    </lineage>
</organism>
<dbReference type="GO" id="GO:0006357">
    <property type="term" value="P:regulation of transcription by RNA polymerase II"/>
    <property type="evidence" value="ECO:0007669"/>
    <property type="project" value="TreeGrafter"/>
</dbReference>
<dbReference type="Gene3D" id="1.10.10.10">
    <property type="entry name" value="Winged helix-like DNA-binding domain superfamily/Winged helix DNA-binding domain"/>
    <property type="match status" value="1"/>
</dbReference>
<evidence type="ECO:0000313" key="10">
    <source>
        <dbReference type="RefSeq" id="XP_018326346.1"/>
    </source>
</evidence>
<name>A0A1W4WR03_AGRPL</name>
<feature type="domain" description="Myb-like" evidence="6">
    <location>
        <begin position="91"/>
        <end position="134"/>
    </location>
</feature>
<evidence type="ECO:0000256" key="5">
    <source>
        <dbReference type="ARBA" id="ARBA00023242"/>
    </source>
</evidence>
<evidence type="ECO:0000256" key="4">
    <source>
        <dbReference type="ARBA" id="ARBA00022833"/>
    </source>
</evidence>
<dbReference type="SUPFAM" id="SSF46689">
    <property type="entry name" value="Homeodomain-like"/>
    <property type="match status" value="2"/>
</dbReference>
<gene>
    <name evidence="10" type="primary">LOC108737751</name>
</gene>
<evidence type="ECO:0000256" key="2">
    <source>
        <dbReference type="ARBA" id="ARBA00022723"/>
    </source>
</evidence>
<dbReference type="SMART" id="SM00717">
    <property type="entry name" value="SANT"/>
    <property type="match status" value="1"/>
</dbReference>
<dbReference type="InterPro" id="IPR000433">
    <property type="entry name" value="Znf_ZZ"/>
</dbReference>